<dbReference type="HOGENOM" id="CLU_119519_0_0_9"/>
<dbReference type="Pfam" id="PF00583">
    <property type="entry name" value="Acetyltransf_1"/>
    <property type="match status" value="1"/>
</dbReference>
<dbReference type="eggNOG" id="COG1246">
    <property type="taxonomic scope" value="Bacteria"/>
</dbReference>
<evidence type="ECO:0000313" key="5">
    <source>
        <dbReference type="Proteomes" id="UP000010847"/>
    </source>
</evidence>
<dbReference type="PANTHER" id="PTHR43626:SF4">
    <property type="entry name" value="GCN5-RELATED N-ACETYLTRANSFERASE 2, CHLOROPLASTIC"/>
    <property type="match status" value="1"/>
</dbReference>
<sequence length="165" mass="18945">MEIRTAKLTDVEQIQKLINGFAEEGLMLARSRHMLCEHIREFKVYEDDGEIKGVGSLHILWDDLAEIRALAIDKNYQRKGLGRMIVESLLQEAKELGVPKAFTLTYQPEFFARLGFQSVNKDELPQKVWQECLYCIKFPNCDENALLIDVNKKDGELTPPGKTVF</sequence>
<dbReference type="KEGG" id="dmt:DESME_06050"/>
<dbReference type="InterPro" id="IPR000182">
    <property type="entry name" value="GNAT_dom"/>
</dbReference>
<keyword evidence="5" id="KW-1185">Reference proteome</keyword>
<dbReference type="PANTHER" id="PTHR43626">
    <property type="entry name" value="ACYL-COA N-ACYLTRANSFERASE"/>
    <property type="match status" value="1"/>
</dbReference>
<dbReference type="EC" id="2.3.1.1" evidence="4"/>
<dbReference type="NCBIfam" id="NF005840">
    <property type="entry name" value="PRK07757.1"/>
    <property type="match status" value="1"/>
</dbReference>
<dbReference type="InterPro" id="IPR016181">
    <property type="entry name" value="Acyl_CoA_acyltransferase"/>
</dbReference>
<dbReference type="InterPro" id="IPR045039">
    <property type="entry name" value="NSI-like"/>
</dbReference>
<dbReference type="SUPFAM" id="SSF55729">
    <property type="entry name" value="Acyl-CoA N-acyltransferases (Nat)"/>
    <property type="match status" value="1"/>
</dbReference>
<protein>
    <submittedName>
        <fullName evidence="4">Acetyltransferase</fullName>
        <ecNumber evidence="4">2.3.1.1</ecNumber>
    </submittedName>
</protein>
<dbReference type="CDD" id="cd04301">
    <property type="entry name" value="NAT_SF"/>
    <property type="match status" value="1"/>
</dbReference>
<dbReference type="OrthoDB" id="9793138at2"/>
<dbReference type="Proteomes" id="UP000010847">
    <property type="component" value="Chromosome"/>
</dbReference>
<reference evidence="4 5" key="1">
    <citation type="submission" date="2013-12" db="EMBL/GenBank/DDBJ databases">
        <authorList>
            <consortium name="DOE Joint Genome Institute"/>
            <person name="Smidt H."/>
            <person name="Huntemann M."/>
            <person name="Han J."/>
            <person name="Chen A."/>
            <person name="Kyrpides N."/>
            <person name="Mavromatis K."/>
            <person name="Markowitz V."/>
            <person name="Palaniappan K."/>
            <person name="Ivanova N."/>
            <person name="Schaumberg A."/>
            <person name="Pati A."/>
            <person name="Liolios K."/>
            <person name="Nordberg H.P."/>
            <person name="Cantor M.N."/>
            <person name="Hua S.X."/>
            <person name="Woyke T."/>
        </authorList>
    </citation>
    <scope>NUCLEOTIDE SEQUENCE [LARGE SCALE GENOMIC DNA]</scope>
    <source>
        <strain evidence="5">DSM 15288</strain>
    </source>
</reference>
<organism evidence="4 5">
    <name type="scientific">Desulfitobacterium metallireducens DSM 15288</name>
    <dbReference type="NCBI Taxonomy" id="871968"/>
    <lineage>
        <taxon>Bacteria</taxon>
        <taxon>Bacillati</taxon>
        <taxon>Bacillota</taxon>
        <taxon>Clostridia</taxon>
        <taxon>Eubacteriales</taxon>
        <taxon>Desulfitobacteriaceae</taxon>
        <taxon>Desulfitobacterium</taxon>
    </lineage>
</organism>
<gene>
    <name evidence="4" type="ORF">DESME_06050</name>
</gene>
<dbReference type="PROSITE" id="PS51186">
    <property type="entry name" value="GNAT"/>
    <property type="match status" value="1"/>
</dbReference>
<accession>W0EC96</accession>
<keyword evidence="1 4" id="KW-0808">Transferase</keyword>
<dbReference type="RefSeq" id="WP_006715665.1">
    <property type="nucleotide sequence ID" value="NZ_CP007032.1"/>
</dbReference>
<dbReference type="GO" id="GO:0005737">
    <property type="term" value="C:cytoplasm"/>
    <property type="evidence" value="ECO:0007669"/>
    <property type="project" value="TreeGrafter"/>
</dbReference>
<dbReference type="EMBL" id="CP007032">
    <property type="protein sequence ID" value="AHF06666.1"/>
    <property type="molecule type" value="Genomic_DNA"/>
</dbReference>
<dbReference type="Gene3D" id="3.40.630.30">
    <property type="match status" value="1"/>
</dbReference>
<evidence type="ECO:0000313" key="4">
    <source>
        <dbReference type="EMBL" id="AHF06666.1"/>
    </source>
</evidence>
<evidence type="ECO:0000256" key="2">
    <source>
        <dbReference type="ARBA" id="ARBA00023315"/>
    </source>
</evidence>
<dbReference type="AlphaFoldDB" id="W0EC96"/>
<name>W0EC96_9FIRM</name>
<keyword evidence="2 4" id="KW-0012">Acyltransferase</keyword>
<evidence type="ECO:0000256" key="1">
    <source>
        <dbReference type="ARBA" id="ARBA00022679"/>
    </source>
</evidence>
<evidence type="ECO:0000259" key="3">
    <source>
        <dbReference type="PROSITE" id="PS51186"/>
    </source>
</evidence>
<proteinExistence type="predicted"/>
<feature type="domain" description="N-acetyltransferase" evidence="3">
    <location>
        <begin position="1"/>
        <end position="139"/>
    </location>
</feature>
<dbReference type="GO" id="GO:0008080">
    <property type="term" value="F:N-acetyltransferase activity"/>
    <property type="evidence" value="ECO:0007669"/>
    <property type="project" value="InterPro"/>
</dbReference>
<dbReference type="STRING" id="871968.DESME_06050"/>